<comment type="function">
    <text evidence="1">Replicates the viral genome, host DNA polymerases cannot substitute for the viral enzyme in this process.</text>
</comment>
<evidence type="ECO:0000259" key="11">
    <source>
        <dbReference type="Pfam" id="PF03104"/>
    </source>
</evidence>
<dbReference type="Pfam" id="PF00136">
    <property type="entry name" value="DNA_pol_B"/>
    <property type="match status" value="1"/>
</dbReference>
<evidence type="ECO:0000256" key="1">
    <source>
        <dbReference type="ARBA" id="ARBA00002701"/>
    </source>
</evidence>
<dbReference type="InterPro" id="IPR050240">
    <property type="entry name" value="DNA_pol_type-B"/>
</dbReference>
<keyword evidence="4" id="KW-0808">Transferase</keyword>
<dbReference type="Pfam" id="PF03104">
    <property type="entry name" value="DNA_pol_B_exo1"/>
    <property type="match status" value="1"/>
</dbReference>
<dbReference type="InterPro" id="IPR012337">
    <property type="entry name" value="RNaseH-like_sf"/>
</dbReference>
<keyword evidence="7" id="KW-0235">DNA replication</keyword>
<dbReference type="RefSeq" id="YP_001257052.1">
    <property type="nucleotide sequence ID" value="NC_009503.1"/>
</dbReference>
<reference evidence="12 13" key="1">
    <citation type="journal article" date="2008" name="J. Microbiol.">
        <title>Molecular and phylogenetic characterization of Spodoptera litura granulovirus.</title>
        <authorList>
            <person name="Wang Y."/>
            <person name="Choi J.Y."/>
            <person name="Roh J.Y."/>
            <person name="Woo S.D."/>
            <person name="Jin B.R."/>
            <person name="Je Y.H."/>
        </authorList>
    </citation>
    <scope>NUCLEOTIDE SEQUENCE [LARGE SCALE GENOMIC DNA]</scope>
    <source>
        <strain evidence="12">SlGV-K1</strain>
    </source>
</reference>
<dbReference type="PANTHER" id="PTHR10322">
    <property type="entry name" value="DNA POLYMERASE CATALYTIC SUBUNIT"/>
    <property type="match status" value="1"/>
</dbReference>
<dbReference type="SMART" id="SM00486">
    <property type="entry name" value="POLBc"/>
    <property type="match status" value="1"/>
</dbReference>
<keyword evidence="13" id="KW-1185">Reference proteome</keyword>
<organism evidence="12 13">
    <name type="scientific">Spodoptera litura granulovirus</name>
    <dbReference type="NCBI Taxonomy" id="359919"/>
    <lineage>
        <taxon>Viruses</taxon>
        <taxon>Viruses incertae sedis</taxon>
        <taxon>Naldaviricetes</taxon>
        <taxon>Lefavirales</taxon>
        <taxon>Baculoviridae</taxon>
        <taxon>Betabaculovirus</taxon>
        <taxon>Betabaculovirus spliturae</taxon>
    </lineage>
</organism>
<dbReference type="SUPFAM" id="SSF56672">
    <property type="entry name" value="DNA/RNA polymerases"/>
    <property type="match status" value="1"/>
</dbReference>
<dbReference type="GO" id="GO:0003677">
    <property type="term" value="F:DNA binding"/>
    <property type="evidence" value="ECO:0007669"/>
    <property type="project" value="UniProtKB-KW"/>
</dbReference>
<dbReference type="KEGG" id="vg:5184189"/>
<accession>A5IZV3</accession>
<evidence type="ECO:0000256" key="6">
    <source>
        <dbReference type="ARBA" id="ARBA00022932"/>
    </source>
</evidence>
<dbReference type="SUPFAM" id="SSF53098">
    <property type="entry name" value="Ribonuclease H-like"/>
    <property type="match status" value="1"/>
</dbReference>
<evidence type="ECO:0000256" key="8">
    <source>
        <dbReference type="ARBA" id="ARBA00023125"/>
    </source>
</evidence>
<evidence type="ECO:0000256" key="4">
    <source>
        <dbReference type="ARBA" id="ARBA00022679"/>
    </source>
</evidence>
<comment type="similarity">
    <text evidence="2">Belongs to the DNA polymerase type-B family.</text>
</comment>
<dbReference type="Gene3D" id="3.90.1600.10">
    <property type="entry name" value="Palm domain of DNA polymerase"/>
    <property type="match status" value="1"/>
</dbReference>
<keyword evidence="8" id="KW-0238">DNA-binding</keyword>
<dbReference type="InterPro" id="IPR006133">
    <property type="entry name" value="DNA-dir_DNA_pol_B_exonuc"/>
</dbReference>
<evidence type="ECO:0000313" key="13">
    <source>
        <dbReference type="Proteomes" id="UP000202782"/>
    </source>
</evidence>
<protein>
    <recommendedName>
        <fullName evidence="3">DNA-directed DNA polymerase</fullName>
        <ecNumber evidence="3">2.7.7.7</ecNumber>
    </recommendedName>
</protein>
<dbReference type="Gene3D" id="1.10.287.690">
    <property type="entry name" value="Helix hairpin bin"/>
    <property type="match status" value="1"/>
</dbReference>
<dbReference type="InterPro" id="IPR036397">
    <property type="entry name" value="RNaseH_sf"/>
</dbReference>
<dbReference type="GeneID" id="5184189"/>
<dbReference type="PRINTS" id="PR00106">
    <property type="entry name" value="DNAPOLB"/>
</dbReference>
<evidence type="ECO:0000256" key="7">
    <source>
        <dbReference type="ARBA" id="ARBA00023109"/>
    </source>
</evidence>
<keyword evidence="5" id="KW-0548">Nucleotidyltransferase</keyword>
<evidence type="ECO:0000256" key="5">
    <source>
        <dbReference type="ARBA" id="ARBA00022695"/>
    </source>
</evidence>
<dbReference type="PANTHER" id="PTHR10322:SF23">
    <property type="entry name" value="DNA POLYMERASE DELTA CATALYTIC SUBUNIT"/>
    <property type="match status" value="1"/>
</dbReference>
<dbReference type="Proteomes" id="UP000202782">
    <property type="component" value="Segment"/>
</dbReference>
<dbReference type="EMBL" id="DQ288858">
    <property type="protein sequence ID" value="ABQ52044.1"/>
    <property type="molecule type" value="Genomic_DNA"/>
</dbReference>
<evidence type="ECO:0000256" key="2">
    <source>
        <dbReference type="ARBA" id="ARBA00005755"/>
    </source>
</evidence>
<dbReference type="OrthoDB" id="165at10239"/>
<evidence type="ECO:0000256" key="3">
    <source>
        <dbReference type="ARBA" id="ARBA00012417"/>
    </source>
</evidence>
<evidence type="ECO:0000313" key="12">
    <source>
        <dbReference type="EMBL" id="ABQ52044.1"/>
    </source>
</evidence>
<dbReference type="InterPro" id="IPR043502">
    <property type="entry name" value="DNA/RNA_pol_sf"/>
</dbReference>
<dbReference type="GO" id="GO:0006261">
    <property type="term" value="P:DNA-templated DNA replication"/>
    <property type="evidence" value="ECO:0007669"/>
    <property type="project" value="TreeGrafter"/>
</dbReference>
<name>A5IZV3_9BBAC</name>
<dbReference type="InterPro" id="IPR023211">
    <property type="entry name" value="DNA_pol_palm_dom_sf"/>
</dbReference>
<evidence type="ECO:0000256" key="9">
    <source>
        <dbReference type="ARBA" id="ARBA00049244"/>
    </source>
</evidence>
<dbReference type="GO" id="GO:0039693">
    <property type="term" value="P:viral DNA genome replication"/>
    <property type="evidence" value="ECO:0007669"/>
    <property type="project" value="UniProtKB-KW"/>
</dbReference>
<dbReference type="InterPro" id="IPR006172">
    <property type="entry name" value="DNA-dir_DNA_pol_B"/>
</dbReference>
<keyword evidence="7" id="KW-1194">Viral DNA replication</keyword>
<evidence type="ECO:0000259" key="10">
    <source>
        <dbReference type="Pfam" id="PF00136"/>
    </source>
</evidence>
<dbReference type="EC" id="2.7.7.7" evidence="3"/>
<gene>
    <name evidence="12" type="ORF">SlGVgp101</name>
</gene>
<dbReference type="GO" id="GO:0000166">
    <property type="term" value="F:nucleotide binding"/>
    <property type="evidence" value="ECO:0007669"/>
    <property type="project" value="InterPro"/>
</dbReference>
<keyword evidence="6" id="KW-0239">DNA-directed DNA polymerase</keyword>
<comment type="catalytic activity">
    <reaction evidence="9">
        <text>DNA(n) + a 2'-deoxyribonucleoside 5'-triphosphate = DNA(n+1) + diphosphate</text>
        <dbReference type="Rhea" id="RHEA:22508"/>
        <dbReference type="Rhea" id="RHEA-COMP:17339"/>
        <dbReference type="Rhea" id="RHEA-COMP:17340"/>
        <dbReference type="ChEBI" id="CHEBI:33019"/>
        <dbReference type="ChEBI" id="CHEBI:61560"/>
        <dbReference type="ChEBI" id="CHEBI:173112"/>
        <dbReference type="EC" id="2.7.7.7"/>
    </reaction>
</comment>
<dbReference type="Gene3D" id="3.30.420.10">
    <property type="entry name" value="Ribonuclease H-like superfamily/Ribonuclease H"/>
    <property type="match status" value="1"/>
</dbReference>
<dbReference type="GO" id="GO:0003887">
    <property type="term" value="F:DNA-directed DNA polymerase activity"/>
    <property type="evidence" value="ECO:0007669"/>
    <property type="project" value="UniProtKB-KW"/>
</dbReference>
<proteinExistence type="inferred from homology"/>
<feature type="domain" description="DNA-directed DNA polymerase family B multifunctional" evidence="10">
    <location>
        <begin position="484"/>
        <end position="861"/>
    </location>
</feature>
<feature type="domain" description="DNA-directed DNA polymerase family B exonuclease" evidence="11">
    <location>
        <begin position="120"/>
        <end position="349"/>
    </location>
</feature>
<dbReference type="InterPro" id="IPR006134">
    <property type="entry name" value="DNA-dir_DNA_pol_B_multi_dom"/>
</dbReference>
<sequence length="1035" mass="120668">MEGFLFNVDVIPKLKKRSGRQMYPETKVYRVTRLYYHRQFIYFFLTGTGNVQFYFKTRCPVHSYKICPTNHQYYSCKNRCLTFKNMIITGLKEFECQRVNIVKVERTGAKIDFAVDEFCNDINRFHMQKGIYEGDYIKFTKNVTVDENGLAEGLCFSDIEVVPVDNLTESIDPIIAAYDIETYTNGFQFSNAENDHIITIAVTIKYQDETIRICLINSDDKARFDDNFAHTEYIDGECYVLPFANEKDMIACFFDIIYHSNPDEVIDYNGDNFDIPYILTRMEILKMSMDCIKRYDLPDIEFKKTRVQTKLGYSFNSHSMVYYNHTDLYQYIKNSRDATKMENMKLDTVSNYYLNVGKVELSVKEMIALYKRNQFAKIVKYNIRDTILPIEVFIKCQVANKLYADTAIMSLSRDDYLKRVSHRINVALFDRAIKNTNNDERDAYFFNKFDLNKMAFKKKEYEEEQEESNEDEGDKIDFTTLVRKRVPVHVIPETAVKLCPVKSVIKFTGGKVLSPNPGYYNLTFTLDFSQLYTSIMIAETICLSNLFIGTDGYLYLQKNNNAITTKFLLEMSNKRAEWKADMKKHEAGSFMYNLYDSWQDAAKLVCNSIYGWLGMFCKPLANYVTFIGRTRLEEARKMIEDLSDNEEIMKKWNLSELKLKVIYGDTDSNFVNISLKEDELETLGKDRLRQMIMQDILKPVNDSWGGHYKMELENIMTCMLIKGKKSYICLKENNTVYKRGFNVKKDIPLFLRNIFDHTIGLILRNHSLDCVLKYLVDALKKKKDDFSVASKDEYSFSQTLNINVTSTIAYKLYMELKESPDTKLLHDSGDRIPYLLLDVKRKNVKDKAWPTQLYTEEHNMSWCKHLGIVCTFINDIMAMINNDDLFVYAFEEICTYLQSNQINDVVYPFLKALTDSKKKDLLTREMNLKNKKLIGQTQFESIVNKKSHKFIHEYEFSMSKTAPSYRVNVNGFSEDCPVCNGKGVAAVNKQMKVNLLQNNISGNKRKNNTLIGGPASKKMFEPVDKRNKGFTFIMI</sequence>